<dbReference type="EMBL" id="JAIFTH010000211">
    <property type="protein sequence ID" value="KAG9510181.1"/>
    <property type="molecule type" value="Genomic_DNA"/>
</dbReference>
<keyword evidence="5" id="KW-0862">Zinc</keyword>
<comment type="catalytic activity">
    <reaction evidence="4 5">
        <text>L-methionyl-[protein] + [thioredoxin]-disulfide + H2O = L-methionyl-(R)-S-oxide-[protein] + [thioredoxin]-dithiol</text>
        <dbReference type="Rhea" id="RHEA:24164"/>
        <dbReference type="Rhea" id="RHEA-COMP:10698"/>
        <dbReference type="Rhea" id="RHEA-COMP:10700"/>
        <dbReference type="Rhea" id="RHEA-COMP:12313"/>
        <dbReference type="Rhea" id="RHEA-COMP:12314"/>
        <dbReference type="ChEBI" id="CHEBI:15377"/>
        <dbReference type="ChEBI" id="CHEBI:16044"/>
        <dbReference type="ChEBI" id="CHEBI:29950"/>
        <dbReference type="ChEBI" id="CHEBI:45764"/>
        <dbReference type="ChEBI" id="CHEBI:50058"/>
        <dbReference type="EC" id="1.8.4.12"/>
    </reaction>
</comment>
<comment type="similarity">
    <text evidence="1 5">Belongs to the MsrB Met sulfoxide reductase family.</text>
</comment>
<organism evidence="8 9">
    <name type="scientific">Fragariocoptes setiger</name>
    <dbReference type="NCBI Taxonomy" id="1670756"/>
    <lineage>
        <taxon>Eukaryota</taxon>
        <taxon>Metazoa</taxon>
        <taxon>Ecdysozoa</taxon>
        <taxon>Arthropoda</taxon>
        <taxon>Chelicerata</taxon>
        <taxon>Arachnida</taxon>
        <taxon>Acari</taxon>
        <taxon>Acariformes</taxon>
        <taxon>Trombidiformes</taxon>
        <taxon>Prostigmata</taxon>
        <taxon>Eupodina</taxon>
        <taxon>Eriophyoidea</taxon>
        <taxon>Phytoptidae</taxon>
        <taxon>Fragariocoptes</taxon>
    </lineage>
</organism>
<evidence type="ECO:0000256" key="3">
    <source>
        <dbReference type="ARBA" id="ARBA00023002"/>
    </source>
</evidence>
<evidence type="ECO:0000256" key="6">
    <source>
        <dbReference type="SAM" id="MobiDB-lite"/>
    </source>
</evidence>
<dbReference type="PANTHER" id="PTHR10173">
    <property type="entry name" value="METHIONINE SULFOXIDE REDUCTASE"/>
    <property type="match status" value="1"/>
</dbReference>
<dbReference type="Gene3D" id="2.170.150.20">
    <property type="entry name" value="Peptide methionine sulfoxide reductase"/>
    <property type="match status" value="1"/>
</dbReference>
<feature type="domain" description="MsrB" evidence="7">
    <location>
        <begin position="48"/>
        <end position="183"/>
    </location>
</feature>
<evidence type="ECO:0000256" key="1">
    <source>
        <dbReference type="ARBA" id="ARBA00007174"/>
    </source>
</evidence>
<gene>
    <name evidence="8" type="primary">SelR</name>
    <name evidence="8" type="ORF">GZH46_01284</name>
</gene>
<dbReference type="NCBIfam" id="TIGR00357">
    <property type="entry name" value="peptide-methionine (R)-S-oxide reductase MsrB"/>
    <property type="match status" value="1"/>
</dbReference>
<keyword evidence="5" id="KW-0479">Metal-binding</keyword>
<comment type="cofactor">
    <cofactor evidence="5">
        <name>Zn(2+)</name>
        <dbReference type="ChEBI" id="CHEBI:29105"/>
    </cofactor>
    <text evidence="5">Binds 1 zinc ion per subunit.</text>
</comment>
<comment type="caution">
    <text evidence="8">The sequence shown here is derived from an EMBL/GenBank/DDBJ whole genome shotgun (WGS) entry which is preliminary data.</text>
</comment>
<feature type="region of interest" description="Disordered" evidence="6">
    <location>
        <begin position="184"/>
        <end position="210"/>
    </location>
</feature>
<dbReference type="Pfam" id="PF01641">
    <property type="entry name" value="SelR"/>
    <property type="match status" value="1"/>
</dbReference>
<dbReference type="Proteomes" id="UP000825002">
    <property type="component" value="Unassembled WGS sequence"/>
</dbReference>
<dbReference type="SUPFAM" id="SSF51316">
    <property type="entry name" value="Mss4-like"/>
    <property type="match status" value="1"/>
</dbReference>
<dbReference type="InterPro" id="IPR028427">
    <property type="entry name" value="Met_Sox_Rdtase_MsrB"/>
</dbReference>
<accession>A0ABQ7S9V4</accession>
<dbReference type="InterPro" id="IPR011057">
    <property type="entry name" value="Mss4-like_sf"/>
</dbReference>
<keyword evidence="9" id="KW-1185">Reference proteome</keyword>
<keyword evidence="3 5" id="KW-0560">Oxidoreductase</keyword>
<protein>
    <recommendedName>
        <fullName evidence="2 5">Peptide-methionine (R)-S-oxide reductase</fullName>
        <ecNumber evidence="2 5">1.8.4.12</ecNumber>
    </recommendedName>
</protein>
<dbReference type="InterPro" id="IPR002579">
    <property type="entry name" value="Met_Sox_Rdtase_MsrB_dom"/>
</dbReference>
<reference evidence="8 9" key="1">
    <citation type="submission" date="2020-10" db="EMBL/GenBank/DDBJ databases">
        <authorList>
            <person name="Klimov P.B."/>
            <person name="Dyachkov S.M."/>
            <person name="Chetverikov P.E."/>
        </authorList>
    </citation>
    <scope>NUCLEOTIDE SEQUENCE [LARGE SCALE GENOMIC DNA]</scope>
    <source>
        <strain evidence="8">BMOC 18-1129-001#AD2665</strain>
        <tissue evidence="8">Entire mites</tissue>
    </source>
</reference>
<evidence type="ECO:0000313" key="9">
    <source>
        <dbReference type="Proteomes" id="UP000825002"/>
    </source>
</evidence>
<proteinExistence type="inferred from homology"/>
<name>A0ABQ7S9V4_9ACAR</name>
<dbReference type="PANTHER" id="PTHR10173:SF52">
    <property type="entry name" value="METHIONINE-R-SULFOXIDE REDUCTASE B1"/>
    <property type="match status" value="1"/>
</dbReference>
<dbReference type="PROSITE" id="PS51790">
    <property type="entry name" value="MSRB"/>
    <property type="match status" value="1"/>
</dbReference>
<comment type="function">
    <text evidence="5">Methionine-sulfoxide reductase that specifically reduces methionine (R)-sulfoxide back to methionine. While in many cases methionine oxidation is the result of random oxidation following oxidative stress, methionine oxidation is also a post-translational modification that takes place on specific residues.</text>
</comment>
<dbReference type="EC" id="1.8.4.12" evidence="2 5"/>
<evidence type="ECO:0000256" key="5">
    <source>
        <dbReference type="RuleBase" id="RU365044"/>
    </source>
</evidence>
<sequence>MPIWRADENMQTRVPWDVIYSDNSSKSVARMTSADEAKNNVDGGAVSTLSIADKLTPLQFKVTQLKRTEKPFTGKFDKFNETGVYCCIVCEQELFTSSQKYDSGCGWPAFFDSLEKNVAIQKDYQLIGDDSSDELIREKPHLVRNEIVCAKCGAHLGHIFNTGPQPTGKRYCVNSASLAFRSSKGRKSSAADRSSDLPPLNHDLIKDDGNIEPDRDIDVCVRD</sequence>
<evidence type="ECO:0000256" key="4">
    <source>
        <dbReference type="ARBA" id="ARBA00048488"/>
    </source>
</evidence>
<evidence type="ECO:0000259" key="7">
    <source>
        <dbReference type="PROSITE" id="PS51790"/>
    </source>
</evidence>
<evidence type="ECO:0000313" key="8">
    <source>
        <dbReference type="EMBL" id="KAG9510181.1"/>
    </source>
</evidence>
<evidence type="ECO:0000256" key="2">
    <source>
        <dbReference type="ARBA" id="ARBA00012499"/>
    </source>
</evidence>